<keyword evidence="2" id="KW-0378">Hydrolase</keyword>
<dbReference type="GO" id="GO:0004519">
    <property type="term" value="F:endonuclease activity"/>
    <property type="evidence" value="ECO:0007669"/>
    <property type="project" value="UniProtKB-KW"/>
</dbReference>
<dbReference type="PANTHER" id="PTHR12110:SF21">
    <property type="entry name" value="XYLOSE ISOMERASE-LIKE TIM BARREL DOMAIN-CONTAINING PROTEIN"/>
    <property type="match status" value="1"/>
</dbReference>
<dbReference type="InterPro" id="IPR050312">
    <property type="entry name" value="IolE/XylAMocC-like"/>
</dbReference>
<proteinExistence type="predicted"/>
<evidence type="ECO:0000313" key="2">
    <source>
        <dbReference type="EMBL" id="GLS05778.1"/>
    </source>
</evidence>
<protein>
    <submittedName>
        <fullName evidence="2">AP endonuclease</fullName>
    </submittedName>
</protein>
<keyword evidence="2" id="KW-0255">Endonuclease</keyword>
<organism evidence="2 3">
    <name type="scientific">Chitiniphilus shinanonensis</name>
    <dbReference type="NCBI Taxonomy" id="553088"/>
    <lineage>
        <taxon>Bacteria</taxon>
        <taxon>Pseudomonadati</taxon>
        <taxon>Pseudomonadota</taxon>
        <taxon>Betaproteobacteria</taxon>
        <taxon>Neisseriales</taxon>
        <taxon>Chitinibacteraceae</taxon>
        <taxon>Chitiniphilus</taxon>
    </lineage>
</organism>
<reference evidence="3" key="1">
    <citation type="journal article" date="2019" name="Int. J. Syst. Evol. Microbiol.">
        <title>The Global Catalogue of Microorganisms (GCM) 10K type strain sequencing project: providing services to taxonomists for standard genome sequencing and annotation.</title>
        <authorList>
            <consortium name="The Broad Institute Genomics Platform"/>
            <consortium name="The Broad Institute Genome Sequencing Center for Infectious Disease"/>
            <person name="Wu L."/>
            <person name="Ma J."/>
        </authorList>
    </citation>
    <scope>NUCLEOTIDE SEQUENCE [LARGE SCALE GENOMIC DNA]</scope>
    <source>
        <strain evidence="3">NBRC 104970</strain>
    </source>
</reference>
<evidence type="ECO:0000313" key="3">
    <source>
        <dbReference type="Proteomes" id="UP001156836"/>
    </source>
</evidence>
<dbReference type="SUPFAM" id="SSF51658">
    <property type="entry name" value="Xylose isomerase-like"/>
    <property type="match status" value="1"/>
</dbReference>
<dbReference type="Pfam" id="PF01261">
    <property type="entry name" value="AP_endonuc_2"/>
    <property type="match status" value="1"/>
</dbReference>
<keyword evidence="3" id="KW-1185">Reference proteome</keyword>
<keyword evidence="2" id="KW-0540">Nuclease</keyword>
<dbReference type="InterPro" id="IPR013022">
    <property type="entry name" value="Xyl_isomerase-like_TIM-brl"/>
</dbReference>
<accession>A0ABQ6C0R7</accession>
<dbReference type="EMBL" id="BSOZ01000064">
    <property type="protein sequence ID" value="GLS05778.1"/>
    <property type="molecule type" value="Genomic_DNA"/>
</dbReference>
<sequence length="354" mass="38525">MQTIKGPAIFLAQFVGEAAPFDTLDGLAGWAAGLGFRGIQIPTNDPRLFDVALAAQSQDYCDEIAGRVAAHGLAITELSTHLQGQLVAVHPAYDALFDGFAAPEVRGNPAARTEWAIGQVTAAAQASRRLGLTAHVTFSGALAWPYLYPWPQRPAGLVEAAFAELARRWRPILEAFDAAGVDLCYELHPGEDLHDGVTFERFLAAVDDHPRACILYDPSHFVLQQLDYLAFIDRYHARIKAFHVKDAEFRPDGRQGVYGGYSGWAERAGRFRSLGDGQIDFGAIFSRMAQYDFPGWAVLEWECALKHPQDGAAEGADFIRRHIIRVAGRAFDDFAGSGVDTGQLNALLGLAAKG</sequence>
<dbReference type="Proteomes" id="UP001156836">
    <property type="component" value="Unassembled WGS sequence"/>
</dbReference>
<dbReference type="RefSeq" id="WP_018749549.1">
    <property type="nucleotide sequence ID" value="NZ_BSOZ01000064.1"/>
</dbReference>
<name>A0ABQ6C0R7_9NEIS</name>
<comment type="caution">
    <text evidence="2">The sequence shown here is derived from an EMBL/GenBank/DDBJ whole genome shotgun (WGS) entry which is preliminary data.</text>
</comment>
<dbReference type="Gene3D" id="3.20.20.150">
    <property type="entry name" value="Divalent-metal-dependent TIM barrel enzymes"/>
    <property type="match status" value="1"/>
</dbReference>
<evidence type="ECO:0000259" key="1">
    <source>
        <dbReference type="Pfam" id="PF01261"/>
    </source>
</evidence>
<feature type="domain" description="Xylose isomerase-like TIM barrel" evidence="1">
    <location>
        <begin position="30"/>
        <end position="321"/>
    </location>
</feature>
<gene>
    <name evidence="2" type="ORF">GCM10007860_29350</name>
</gene>
<dbReference type="InterPro" id="IPR036237">
    <property type="entry name" value="Xyl_isomerase-like_sf"/>
</dbReference>
<dbReference type="PANTHER" id="PTHR12110">
    <property type="entry name" value="HYDROXYPYRUVATE ISOMERASE"/>
    <property type="match status" value="1"/>
</dbReference>